<organism evidence="1 2">
    <name type="scientific">Scutellospora calospora</name>
    <dbReference type="NCBI Taxonomy" id="85575"/>
    <lineage>
        <taxon>Eukaryota</taxon>
        <taxon>Fungi</taxon>
        <taxon>Fungi incertae sedis</taxon>
        <taxon>Mucoromycota</taxon>
        <taxon>Glomeromycotina</taxon>
        <taxon>Glomeromycetes</taxon>
        <taxon>Diversisporales</taxon>
        <taxon>Gigasporaceae</taxon>
        <taxon>Scutellospora</taxon>
    </lineage>
</organism>
<reference evidence="1" key="1">
    <citation type="submission" date="2021-06" db="EMBL/GenBank/DDBJ databases">
        <authorList>
            <person name="Kallberg Y."/>
            <person name="Tangrot J."/>
            <person name="Rosling A."/>
        </authorList>
    </citation>
    <scope>NUCLEOTIDE SEQUENCE</scope>
    <source>
        <strain evidence="1">AU212A</strain>
    </source>
</reference>
<keyword evidence="2" id="KW-1185">Reference proteome</keyword>
<proteinExistence type="predicted"/>
<gene>
    <name evidence="1" type="ORF">SCALOS_LOCUS2657</name>
</gene>
<name>A0ACA9KQB6_9GLOM</name>
<comment type="caution">
    <text evidence="1">The sequence shown here is derived from an EMBL/GenBank/DDBJ whole genome shotgun (WGS) entry which is preliminary data.</text>
</comment>
<dbReference type="Proteomes" id="UP000789860">
    <property type="component" value="Unassembled WGS sequence"/>
</dbReference>
<accession>A0ACA9KQB6</accession>
<sequence>MSYDDITIVARSSNKGGIGDTLEARKALLCGLFANIKYKTLCILQEFLDNHLYVVVPYPTVSTESELDVKDTANLWVNKSCVVLQDATNVVISSKCNYTDKTTEICCILLQPFGSVQKHAKDLPLLVQAPLARKLLVVANKEVKYPELEDFIFTCETEKQSDIAIHISSILNSNIQRRFKNSMSEDIMHMPLGLLITSVFESFKEYLGKDLLINLDRNKSDSGSNNKGIRDALLLKGEEKANMDQFDVAASELISKFNVIDPQKFGDIKFMMGYAAAGPLVQFYSIDGSSKKLIPLSDQLNSKLIQDRISLIRMTINIARVIIAIKDIIPV</sequence>
<evidence type="ECO:0000313" key="2">
    <source>
        <dbReference type="Proteomes" id="UP000789860"/>
    </source>
</evidence>
<evidence type="ECO:0000313" key="1">
    <source>
        <dbReference type="EMBL" id="CAG8486579.1"/>
    </source>
</evidence>
<dbReference type="EMBL" id="CAJVPM010002454">
    <property type="protein sequence ID" value="CAG8486579.1"/>
    <property type="molecule type" value="Genomic_DNA"/>
</dbReference>
<protein>
    <submittedName>
        <fullName evidence="1">3444_t:CDS:1</fullName>
    </submittedName>
</protein>
<feature type="non-terminal residue" evidence="1">
    <location>
        <position position="331"/>
    </location>
</feature>